<feature type="domain" description="FCP1 homology" evidence="7">
    <location>
        <begin position="1"/>
        <end position="121"/>
    </location>
</feature>
<evidence type="ECO:0000256" key="4">
    <source>
        <dbReference type="ARBA" id="ARBA00023242"/>
    </source>
</evidence>
<dbReference type="RefSeq" id="XP_013902753.1">
    <property type="nucleotide sequence ID" value="XM_014047299.1"/>
</dbReference>
<protein>
    <recommendedName>
        <fullName evidence="2">protein-serine/threonine phosphatase</fullName>
        <ecNumber evidence="2">3.1.3.16</ecNumber>
    </recommendedName>
</protein>
<dbReference type="Pfam" id="PF03031">
    <property type="entry name" value="NIF"/>
    <property type="match status" value="1"/>
</dbReference>
<dbReference type="InterPro" id="IPR023214">
    <property type="entry name" value="HAD_sf"/>
</dbReference>
<dbReference type="EC" id="3.1.3.16" evidence="2"/>
<evidence type="ECO:0000256" key="3">
    <source>
        <dbReference type="ARBA" id="ARBA00022801"/>
    </source>
</evidence>
<dbReference type="InterPro" id="IPR036412">
    <property type="entry name" value="HAD-like_sf"/>
</dbReference>
<dbReference type="SUPFAM" id="SSF56784">
    <property type="entry name" value="HAD-like"/>
    <property type="match status" value="1"/>
</dbReference>
<evidence type="ECO:0000313" key="8">
    <source>
        <dbReference type="EMBL" id="KIZ03734.1"/>
    </source>
</evidence>
<dbReference type="GO" id="GO:0008420">
    <property type="term" value="F:RNA polymerase II CTD heptapeptide repeat phosphatase activity"/>
    <property type="evidence" value="ECO:0007669"/>
    <property type="project" value="InterPro"/>
</dbReference>
<evidence type="ECO:0000256" key="5">
    <source>
        <dbReference type="ARBA" id="ARBA00047761"/>
    </source>
</evidence>
<gene>
    <name evidence="8" type="ORF">MNEG_4223</name>
</gene>
<dbReference type="GO" id="GO:0005634">
    <property type="term" value="C:nucleus"/>
    <property type="evidence" value="ECO:0007669"/>
    <property type="project" value="UniProtKB-SubCell"/>
</dbReference>
<dbReference type="KEGG" id="mng:MNEG_4223"/>
<comment type="catalytic activity">
    <reaction evidence="6">
        <text>O-phospho-L-threonyl-[protein] + H2O = L-threonyl-[protein] + phosphate</text>
        <dbReference type="Rhea" id="RHEA:47004"/>
        <dbReference type="Rhea" id="RHEA-COMP:11060"/>
        <dbReference type="Rhea" id="RHEA-COMP:11605"/>
        <dbReference type="ChEBI" id="CHEBI:15377"/>
        <dbReference type="ChEBI" id="CHEBI:30013"/>
        <dbReference type="ChEBI" id="CHEBI:43474"/>
        <dbReference type="ChEBI" id="CHEBI:61977"/>
        <dbReference type="EC" id="3.1.3.16"/>
    </reaction>
</comment>
<evidence type="ECO:0000259" key="7">
    <source>
        <dbReference type="PROSITE" id="PS50969"/>
    </source>
</evidence>
<dbReference type="STRING" id="145388.A0A0D2LAC3"/>
<dbReference type="InterPro" id="IPR039189">
    <property type="entry name" value="Fcp1"/>
</dbReference>
<dbReference type="PROSITE" id="PS50969">
    <property type="entry name" value="FCP1"/>
    <property type="match status" value="1"/>
</dbReference>
<dbReference type="EMBL" id="KK100793">
    <property type="protein sequence ID" value="KIZ03734.1"/>
    <property type="molecule type" value="Genomic_DNA"/>
</dbReference>
<dbReference type="Proteomes" id="UP000054498">
    <property type="component" value="Unassembled WGS sequence"/>
</dbReference>
<dbReference type="GeneID" id="25737101"/>
<dbReference type="PANTHER" id="PTHR23081:SF36">
    <property type="entry name" value="RNA POLYMERASE II SUBUNIT A C-TERMINAL DOMAIN PHOSPHATASE"/>
    <property type="match status" value="1"/>
</dbReference>
<dbReference type="SMART" id="SM00577">
    <property type="entry name" value="CPDc"/>
    <property type="match status" value="1"/>
</dbReference>
<comment type="subcellular location">
    <subcellularLocation>
        <location evidence="1">Nucleus</location>
    </subcellularLocation>
</comment>
<evidence type="ECO:0000256" key="6">
    <source>
        <dbReference type="ARBA" id="ARBA00048336"/>
    </source>
</evidence>
<accession>A0A0D2LAC3</accession>
<proteinExistence type="predicted"/>
<keyword evidence="4" id="KW-0539">Nucleus</keyword>
<name>A0A0D2LAC3_9CHLO</name>
<keyword evidence="9" id="KW-1185">Reference proteome</keyword>
<evidence type="ECO:0000313" key="9">
    <source>
        <dbReference type="Proteomes" id="UP000054498"/>
    </source>
</evidence>
<organism evidence="8 9">
    <name type="scientific">Monoraphidium neglectum</name>
    <dbReference type="NCBI Taxonomy" id="145388"/>
    <lineage>
        <taxon>Eukaryota</taxon>
        <taxon>Viridiplantae</taxon>
        <taxon>Chlorophyta</taxon>
        <taxon>core chlorophytes</taxon>
        <taxon>Chlorophyceae</taxon>
        <taxon>CS clade</taxon>
        <taxon>Sphaeropleales</taxon>
        <taxon>Selenastraceae</taxon>
        <taxon>Monoraphidium</taxon>
    </lineage>
</organism>
<sequence length="149" mass="16450">MWTKLRPGARRFLAAAAEKFELWIHTAGSRSYALAMAELLGAHYFGNRIIAQQDGAEEVQVLNKRLASGLEGREPVAVILDDSSAVWPHDRRNLLVAERYVWFPTARVKGRGSLLEMGRDECARGGMLCIAMGILDRLHSEVGNTADGT</sequence>
<dbReference type="OrthoDB" id="10249888at2759"/>
<dbReference type="Gene3D" id="3.40.50.1000">
    <property type="entry name" value="HAD superfamily/HAD-like"/>
    <property type="match status" value="1"/>
</dbReference>
<keyword evidence="3" id="KW-0378">Hydrolase</keyword>
<dbReference type="InterPro" id="IPR004274">
    <property type="entry name" value="FCP1_dom"/>
</dbReference>
<dbReference type="AlphaFoldDB" id="A0A0D2LAC3"/>
<comment type="catalytic activity">
    <reaction evidence="5">
        <text>O-phospho-L-seryl-[protein] + H2O = L-seryl-[protein] + phosphate</text>
        <dbReference type="Rhea" id="RHEA:20629"/>
        <dbReference type="Rhea" id="RHEA-COMP:9863"/>
        <dbReference type="Rhea" id="RHEA-COMP:11604"/>
        <dbReference type="ChEBI" id="CHEBI:15377"/>
        <dbReference type="ChEBI" id="CHEBI:29999"/>
        <dbReference type="ChEBI" id="CHEBI:43474"/>
        <dbReference type="ChEBI" id="CHEBI:83421"/>
        <dbReference type="EC" id="3.1.3.16"/>
    </reaction>
</comment>
<reference evidence="8 9" key="1">
    <citation type="journal article" date="2013" name="BMC Genomics">
        <title>Reconstruction of the lipid metabolism for the microalga Monoraphidium neglectum from its genome sequence reveals characteristics suitable for biofuel production.</title>
        <authorList>
            <person name="Bogen C."/>
            <person name="Al-Dilaimi A."/>
            <person name="Albersmeier A."/>
            <person name="Wichmann J."/>
            <person name="Grundmann M."/>
            <person name="Rupp O."/>
            <person name="Lauersen K.J."/>
            <person name="Blifernez-Klassen O."/>
            <person name="Kalinowski J."/>
            <person name="Goesmann A."/>
            <person name="Mussgnug J.H."/>
            <person name="Kruse O."/>
        </authorList>
    </citation>
    <scope>NUCLEOTIDE SEQUENCE [LARGE SCALE GENOMIC DNA]</scope>
    <source>
        <strain evidence="8 9">SAG 48.87</strain>
    </source>
</reference>
<dbReference type="PANTHER" id="PTHR23081">
    <property type="entry name" value="RNA POLYMERASE II CTD PHOSPHATASE"/>
    <property type="match status" value="1"/>
</dbReference>
<evidence type="ECO:0000256" key="1">
    <source>
        <dbReference type="ARBA" id="ARBA00004123"/>
    </source>
</evidence>
<evidence type="ECO:0000256" key="2">
    <source>
        <dbReference type="ARBA" id="ARBA00013081"/>
    </source>
</evidence>